<accession>A0A4Y2E223</accession>
<dbReference type="PANTHER" id="PTHR47331">
    <property type="entry name" value="PHD-TYPE DOMAIN-CONTAINING PROTEIN"/>
    <property type="match status" value="1"/>
</dbReference>
<protein>
    <submittedName>
        <fullName evidence="3">Uncharacterized protein</fullName>
    </submittedName>
</protein>
<dbReference type="InterPro" id="IPR036397">
    <property type="entry name" value="RNaseH_sf"/>
</dbReference>
<dbReference type="EMBL" id="BGPR01091397">
    <property type="protein sequence ID" value="GBM23111.1"/>
    <property type="molecule type" value="Genomic_DNA"/>
</dbReference>
<evidence type="ECO:0000313" key="3">
    <source>
        <dbReference type="EMBL" id="GBM23132.1"/>
    </source>
</evidence>
<reference evidence="3 4" key="1">
    <citation type="journal article" date="2019" name="Sci. Rep.">
        <title>Orb-weaving spider Araneus ventricosus genome elucidates the spidroin gene catalogue.</title>
        <authorList>
            <person name="Kono N."/>
            <person name="Nakamura H."/>
            <person name="Ohtoshi R."/>
            <person name="Moran D.A.P."/>
            <person name="Shinohara A."/>
            <person name="Yoshida Y."/>
            <person name="Fujiwara M."/>
            <person name="Mori M."/>
            <person name="Tomita M."/>
            <person name="Arakawa K."/>
        </authorList>
    </citation>
    <scope>NUCLEOTIDE SEQUENCE [LARGE SCALE GENOMIC DNA]</scope>
</reference>
<comment type="caution">
    <text evidence="3">The sequence shown here is derived from an EMBL/GenBank/DDBJ whole genome shotgun (WGS) entry which is preliminary data.</text>
</comment>
<dbReference type="Proteomes" id="UP000499080">
    <property type="component" value="Unassembled WGS sequence"/>
</dbReference>
<dbReference type="Gene3D" id="3.30.420.10">
    <property type="entry name" value="Ribonuclease H-like superfamily/Ribonuclease H"/>
    <property type="match status" value="1"/>
</dbReference>
<proteinExistence type="predicted"/>
<dbReference type="EMBL" id="BGPR01091403">
    <property type="protein sequence ID" value="GBM23132.1"/>
    <property type="molecule type" value="Genomic_DNA"/>
</dbReference>
<feature type="transmembrane region" description="Helical" evidence="1">
    <location>
        <begin position="62"/>
        <end position="86"/>
    </location>
</feature>
<evidence type="ECO:0000256" key="1">
    <source>
        <dbReference type="SAM" id="Phobius"/>
    </source>
</evidence>
<gene>
    <name evidence="3" type="ORF">AVEN_167949_1</name>
    <name evidence="2" type="ORF">AVEN_90210_1</name>
</gene>
<evidence type="ECO:0000313" key="4">
    <source>
        <dbReference type="Proteomes" id="UP000499080"/>
    </source>
</evidence>
<organism evidence="3 4">
    <name type="scientific">Araneus ventricosus</name>
    <name type="common">Orbweaver spider</name>
    <name type="synonym">Epeira ventricosa</name>
    <dbReference type="NCBI Taxonomy" id="182803"/>
    <lineage>
        <taxon>Eukaryota</taxon>
        <taxon>Metazoa</taxon>
        <taxon>Ecdysozoa</taxon>
        <taxon>Arthropoda</taxon>
        <taxon>Chelicerata</taxon>
        <taxon>Arachnida</taxon>
        <taxon>Araneae</taxon>
        <taxon>Araneomorphae</taxon>
        <taxon>Entelegynae</taxon>
        <taxon>Araneoidea</taxon>
        <taxon>Araneidae</taxon>
        <taxon>Araneus</taxon>
    </lineage>
</organism>
<sequence>MDIKRKENCGICCSQVRRLPKISLDAPSPPLPNNRIRISATFIVTGVDLAIPVFTRSKDKCWIMIFTFAVYNLIQSYSISLQWSFIQGLRRFIERRGRISVIYSDIVTNFTGVNAALKQLDWNQIQKETNLHNIDWKFIPSSAP</sequence>
<keyword evidence="1" id="KW-0812">Transmembrane</keyword>
<keyword evidence="1" id="KW-1133">Transmembrane helix</keyword>
<dbReference type="AlphaFoldDB" id="A0A4Y2E223"/>
<evidence type="ECO:0000313" key="2">
    <source>
        <dbReference type="EMBL" id="GBM23111.1"/>
    </source>
</evidence>
<keyword evidence="4" id="KW-1185">Reference proteome</keyword>
<dbReference type="OrthoDB" id="10049357at2759"/>
<dbReference type="GO" id="GO:0003676">
    <property type="term" value="F:nucleic acid binding"/>
    <property type="evidence" value="ECO:0007669"/>
    <property type="project" value="InterPro"/>
</dbReference>
<keyword evidence="1" id="KW-0472">Membrane</keyword>
<name>A0A4Y2E223_ARAVE</name>